<feature type="domain" description="Radical SAM core" evidence="4">
    <location>
        <begin position="9"/>
        <end position="315"/>
    </location>
</feature>
<dbReference type="SFLD" id="SFLDG01065">
    <property type="entry name" value="anaerobic_coproporphyrinogen-I"/>
    <property type="match status" value="1"/>
</dbReference>
<dbReference type="InterPro" id="IPR004559">
    <property type="entry name" value="HemW-like"/>
</dbReference>
<dbReference type="SFLD" id="SFLDS00029">
    <property type="entry name" value="Radical_SAM"/>
    <property type="match status" value="1"/>
</dbReference>
<comment type="caution">
    <text evidence="5">The sequence shown here is derived from an EMBL/GenBank/DDBJ whole genome shotgun (WGS) entry which is preliminary data.</text>
</comment>
<dbReference type="Proteomes" id="UP000543804">
    <property type="component" value="Unassembled WGS sequence"/>
</dbReference>
<dbReference type="InterPro" id="IPR006638">
    <property type="entry name" value="Elp3/MiaA/NifB-like_rSAM"/>
</dbReference>
<keyword evidence="3" id="KW-0349">Heme</keyword>
<comment type="function">
    <text evidence="3">Probably acts as a heme chaperone, transferring heme to an unknown acceptor. Binds one molecule of heme per monomer, possibly covalently. Binds 1 [4Fe-4S] cluster. The cluster is coordinated with 3 cysteines and an exchangeable S-adenosyl-L-methionine.</text>
</comment>
<comment type="similarity">
    <text evidence="1">Belongs to the anaerobic coproporphyrinogen-III oxidase family. HemW subfamily.</text>
</comment>
<dbReference type="Gene3D" id="3.30.750.200">
    <property type="match status" value="1"/>
</dbReference>
<dbReference type="NCBIfam" id="TIGR00539">
    <property type="entry name" value="hemN_rel"/>
    <property type="match status" value="1"/>
</dbReference>
<keyword evidence="3" id="KW-0411">Iron-sulfur</keyword>
<dbReference type="GO" id="GO:0006779">
    <property type="term" value="P:porphyrin-containing compound biosynthetic process"/>
    <property type="evidence" value="ECO:0007669"/>
    <property type="project" value="InterPro"/>
</dbReference>
<sequence>MCAAAEDRAAGARRWGLYVHLPFCRQKCFYCDFPSYAGQERRMAAYVEALLGELAREGAPLRAAWGPPRTVYLGGGTPTALPPALMERLLAGLRDFLSGGPEERSDAAGEGAPPHAAVDVDRAAVAAAASAGQTASSVAANAGGTAAAGAAPRPAVSAEEVAPCPAVPAVCEFTCECNPGTVDAAYLSLLRAGGVNRLSFGVQTFDDALLRRIGRIHTAAEACVAVRQARAAGFRNLSLDLMYGLPGQTRAGLEASVRQALALAPQHISIYGLQVEEGTAFARAQAAGRLALPSDEESEAMYDYMTTALPAAGYARYEISNFARPGFESRHNLGYWQDVPYLGVGAAAHSYLDGQRYENPRGIEEYLAALRESGRARREEEPLTRATSMEEFAFLALRTARGIDRARFAARFGCELASVYADAIARMCARGFLEEDAQGVRLTPLGMKYGNWVFEAFLLDE</sequence>
<keyword evidence="6" id="KW-1185">Reference proteome</keyword>
<evidence type="ECO:0000259" key="4">
    <source>
        <dbReference type="PROSITE" id="PS51918"/>
    </source>
</evidence>
<dbReference type="InterPro" id="IPR007197">
    <property type="entry name" value="rSAM"/>
</dbReference>
<keyword evidence="3" id="KW-0949">S-adenosyl-L-methionine</keyword>
<accession>A0A848B660</accession>
<evidence type="ECO:0000256" key="2">
    <source>
        <dbReference type="ARBA" id="ARBA00017228"/>
    </source>
</evidence>
<dbReference type="Pfam" id="PF06969">
    <property type="entry name" value="HemN_C"/>
    <property type="match status" value="1"/>
</dbReference>
<keyword evidence="3" id="KW-0004">4Fe-4S</keyword>
<dbReference type="Pfam" id="PF04055">
    <property type="entry name" value="Radical_SAM"/>
    <property type="match status" value="2"/>
</dbReference>
<dbReference type="PANTHER" id="PTHR13932">
    <property type="entry name" value="COPROPORPHYRINIGEN III OXIDASE"/>
    <property type="match status" value="1"/>
</dbReference>
<dbReference type="EMBL" id="JABAFA010000042">
    <property type="protein sequence ID" value="NMD99640.1"/>
    <property type="molecule type" value="Genomic_DNA"/>
</dbReference>
<keyword evidence="3" id="KW-0963">Cytoplasm</keyword>
<reference evidence="5 6" key="1">
    <citation type="submission" date="2020-04" db="EMBL/GenBank/DDBJ databases">
        <authorList>
            <person name="Hitch T.C.A."/>
            <person name="Wylensek D."/>
            <person name="Clavel T."/>
        </authorList>
    </citation>
    <scope>NUCLEOTIDE SEQUENCE [LARGE SCALE GENOMIC DNA]</scope>
    <source>
        <strain evidence="5 6">PG-130-P53-12</strain>
    </source>
</reference>
<evidence type="ECO:0000256" key="3">
    <source>
        <dbReference type="RuleBase" id="RU364116"/>
    </source>
</evidence>
<keyword evidence="3" id="KW-0479">Metal-binding</keyword>
<name>A0A848B660_9FIRM</name>
<gene>
    <name evidence="5" type="primary">hemW</name>
    <name evidence="5" type="ORF">HF878_09240</name>
</gene>
<evidence type="ECO:0000313" key="5">
    <source>
        <dbReference type="EMBL" id="NMD99640.1"/>
    </source>
</evidence>
<dbReference type="PROSITE" id="PS51918">
    <property type="entry name" value="RADICAL_SAM"/>
    <property type="match status" value="1"/>
</dbReference>
<dbReference type="PANTHER" id="PTHR13932:SF5">
    <property type="entry name" value="RADICAL S-ADENOSYL METHIONINE DOMAIN-CONTAINING PROTEIN 1, MITOCHONDRIAL"/>
    <property type="match status" value="1"/>
</dbReference>
<dbReference type="InterPro" id="IPR010723">
    <property type="entry name" value="HemN_C"/>
</dbReference>
<keyword evidence="3" id="KW-0143">Chaperone</keyword>
<dbReference type="GO" id="GO:0051539">
    <property type="term" value="F:4 iron, 4 sulfur cluster binding"/>
    <property type="evidence" value="ECO:0007669"/>
    <property type="project" value="UniProtKB-UniRule"/>
</dbReference>
<dbReference type="RefSeq" id="WP_170077901.1">
    <property type="nucleotide sequence ID" value="NZ_JABAFA010000042.1"/>
</dbReference>
<organism evidence="5 6">
    <name type="scientific">Selenomonas bovis</name>
    <dbReference type="NCBI Taxonomy" id="416586"/>
    <lineage>
        <taxon>Bacteria</taxon>
        <taxon>Bacillati</taxon>
        <taxon>Bacillota</taxon>
        <taxon>Negativicutes</taxon>
        <taxon>Selenomonadales</taxon>
        <taxon>Selenomonadaceae</taxon>
        <taxon>Selenomonas</taxon>
    </lineage>
</organism>
<dbReference type="SUPFAM" id="SSF102114">
    <property type="entry name" value="Radical SAM enzymes"/>
    <property type="match status" value="1"/>
</dbReference>
<evidence type="ECO:0000313" key="6">
    <source>
        <dbReference type="Proteomes" id="UP000543804"/>
    </source>
</evidence>
<dbReference type="GO" id="GO:0046872">
    <property type="term" value="F:metal ion binding"/>
    <property type="evidence" value="ECO:0007669"/>
    <property type="project" value="UniProtKB-UniRule"/>
</dbReference>
<dbReference type="InterPro" id="IPR058240">
    <property type="entry name" value="rSAM_sf"/>
</dbReference>
<dbReference type="InterPro" id="IPR034505">
    <property type="entry name" value="Coproporphyrinogen-III_oxidase"/>
</dbReference>
<dbReference type="AlphaFoldDB" id="A0A848B660"/>
<dbReference type="GO" id="GO:0005737">
    <property type="term" value="C:cytoplasm"/>
    <property type="evidence" value="ECO:0007669"/>
    <property type="project" value="UniProtKB-SubCell"/>
</dbReference>
<dbReference type="SMART" id="SM00729">
    <property type="entry name" value="Elp3"/>
    <property type="match status" value="1"/>
</dbReference>
<proteinExistence type="inferred from homology"/>
<comment type="subcellular location">
    <subcellularLocation>
        <location evidence="3">Cytoplasm</location>
    </subcellularLocation>
</comment>
<keyword evidence="3" id="KW-0408">Iron</keyword>
<evidence type="ECO:0000256" key="1">
    <source>
        <dbReference type="ARBA" id="ARBA00006100"/>
    </source>
</evidence>
<dbReference type="GO" id="GO:0004109">
    <property type="term" value="F:coproporphyrinogen oxidase activity"/>
    <property type="evidence" value="ECO:0007669"/>
    <property type="project" value="InterPro"/>
</dbReference>
<protein>
    <recommendedName>
        <fullName evidence="2 3">Heme chaperone HemW</fullName>
    </recommendedName>
</protein>